<proteinExistence type="predicted"/>
<name>A0AAD9Q6D7_ACRCE</name>
<sequence>MLSAAPRASLTLPSCSPNYPCASRIGWTLARHCPFLKKHIKFLLKQPGIQGAIQFPNNIMVMYDCLDEFRYLNWSSLEKVMASNKSEFRPEKTNLVEMREQFRLQPRLSESLNVGIRLGDMQYTLETEVFEELQDRRPIVIDPTLVRAAQLADIHLLNEAMERGNDVKFLVQMCFRLEEEVRVLVITLGIFSGRRDPQWTVDTNHPKFDEIQQLLKDARMHNFTYSPEQMPARLGYKGFLVKSENNVELIVGNETVRLQQLLLESIPEDVLPHKNRDWVLAAINAGNVKAGAPY</sequence>
<accession>A0AAD9Q6D7</accession>
<reference evidence="1" key="2">
    <citation type="journal article" date="2023" name="Science">
        <title>Genomic signatures of disease resistance in endangered staghorn corals.</title>
        <authorList>
            <person name="Vollmer S.V."/>
            <person name="Selwyn J.D."/>
            <person name="Despard B.A."/>
            <person name="Roesel C.L."/>
        </authorList>
    </citation>
    <scope>NUCLEOTIDE SEQUENCE</scope>
    <source>
        <strain evidence="1">K2</strain>
    </source>
</reference>
<gene>
    <name evidence="1" type="ORF">P5673_022798</name>
</gene>
<evidence type="ECO:0000313" key="2">
    <source>
        <dbReference type="Proteomes" id="UP001249851"/>
    </source>
</evidence>
<organism evidence="1 2">
    <name type="scientific">Acropora cervicornis</name>
    <name type="common">Staghorn coral</name>
    <dbReference type="NCBI Taxonomy" id="6130"/>
    <lineage>
        <taxon>Eukaryota</taxon>
        <taxon>Metazoa</taxon>
        <taxon>Cnidaria</taxon>
        <taxon>Anthozoa</taxon>
        <taxon>Hexacorallia</taxon>
        <taxon>Scleractinia</taxon>
        <taxon>Astrocoeniina</taxon>
        <taxon>Acroporidae</taxon>
        <taxon>Acropora</taxon>
    </lineage>
</organism>
<protein>
    <submittedName>
        <fullName evidence="1">Uncharacterized protein</fullName>
    </submittedName>
</protein>
<keyword evidence="2" id="KW-1185">Reference proteome</keyword>
<reference evidence="1" key="1">
    <citation type="journal article" date="2023" name="G3 (Bethesda)">
        <title>Whole genome assembly and annotation of the endangered Caribbean coral Acropora cervicornis.</title>
        <authorList>
            <person name="Selwyn J.D."/>
            <person name="Vollmer S.V."/>
        </authorList>
    </citation>
    <scope>NUCLEOTIDE SEQUENCE</scope>
    <source>
        <strain evidence="1">K2</strain>
    </source>
</reference>
<dbReference type="Proteomes" id="UP001249851">
    <property type="component" value="Unassembled WGS sequence"/>
</dbReference>
<dbReference type="EMBL" id="JARQWQ010000062">
    <property type="protein sequence ID" value="KAK2555463.1"/>
    <property type="molecule type" value="Genomic_DNA"/>
</dbReference>
<evidence type="ECO:0000313" key="1">
    <source>
        <dbReference type="EMBL" id="KAK2555463.1"/>
    </source>
</evidence>
<dbReference type="AlphaFoldDB" id="A0AAD9Q6D7"/>
<comment type="caution">
    <text evidence="1">The sequence shown here is derived from an EMBL/GenBank/DDBJ whole genome shotgun (WGS) entry which is preliminary data.</text>
</comment>